<evidence type="ECO:0000259" key="3">
    <source>
        <dbReference type="Pfam" id="PF04765"/>
    </source>
</evidence>
<dbReference type="Pfam" id="PF04765">
    <property type="entry name" value="TOD1_MUCI70"/>
    <property type="match status" value="1"/>
</dbReference>
<feature type="compositionally biased region" description="Polar residues" evidence="1">
    <location>
        <begin position="81"/>
        <end position="94"/>
    </location>
</feature>
<feature type="domain" description="TOD1/MUCI70 glycosyltransferase-like" evidence="3">
    <location>
        <begin position="183"/>
        <end position="496"/>
    </location>
</feature>
<evidence type="ECO:0000256" key="1">
    <source>
        <dbReference type="SAM" id="MobiDB-lite"/>
    </source>
</evidence>
<feature type="compositionally biased region" description="Basic residues" evidence="1">
    <location>
        <begin position="543"/>
        <end position="561"/>
    </location>
</feature>
<feature type="compositionally biased region" description="Pro residues" evidence="1">
    <location>
        <begin position="506"/>
        <end position="525"/>
    </location>
</feature>
<evidence type="ECO:0000313" key="4">
    <source>
        <dbReference type="EMBL" id="KAL2344050.1"/>
    </source>
</evidence>
<sequence length="571" mass="64097">MSAPLGIGIRSGSYGSLDKQVQNGTARKASKMLKEKEKDRSFLWICKFVGRKKVGMLFLCLISAAVFIWVLYVGKGEDSQEGNTASSINVNENVSTSDSTSEISTTNVMGLTTNFAVPPPPPGYFLGYNLAPGHPCNNFALPPPPADKKRTGPRPCPVCYLPVEEAIGLMPTMPSPSPILRNLSYVYEENLSRDGEFGGSDFGGYPTLKQRNDSFDIRELMNVHCGFVRGIKPGRNTGFDIDEADLFEMEQCNGVVVASAIFGNFDEINEPQNVSDYSRKTVCFLMFVDEETEKYLSSSGKLGISKKIGLWRIIVAHNLPYSDARRTGKIPKLLLHRLVPNARYSIWLDGKLELVVDPYQILERFLWRKNVTFAISKHYRRFDVFVEAEANKAAGKYDNASIDFQIEFYKREGLTSYSEVKLPLISDVPEGCVIVREHVPISNLFTCLWFNEVDRFTSRDQISFSTVRDKILSRVDFHFNMFLDCERRNFVVQKYHRDLLMRLAPPASPPPPSPPPPLLPPPLPLPELEASPEKVGSSPIRKGPGKRGRDRKSGSRRHRKVVAGSRDMEPN</sequence>
<dbReference type="Proteomes" id="UP001603857">
    <property type="component" value="Unassembled WGS sequence"/>
</dbReference>
<name>A0ABD1N7K4_9FABA</name>
<evidence type="ECO:0000313" key="5">
    <source>
        <dbReference type="Proteomes" id="UP001603857"/>
    </source>
</evidence>
<dbReference type="PANTHER" id="PTHR12956:SF56">
    <property type="entry name" value="DUF616 FAMILY PROTEIN"/>
    <property type="match status" value="1"/>
</dbReference>
<accession>A0ABD1N7K4</accession>
<keyword evidence="2" id="KW-1133">Transmembrane helix</keyword>
<feature type="region of interest" description="Disordered" evidence="1">
    <location>
        <begin position="506"/>
        <end position="571"/>
    </location>
</feature>
<organism evidence="4 5">
    <name type="scientific">Flemingia macrophylla</name>
    <dbReference type="NCBI Taxonomy" id="520843"/>
    <lineage>
        <taxon>Eukaryota</taxon>
        <taxon>Viridiplantae</taxon>
        <taxon>Streptophyta</taxon>
        <taxon>Embryophyta</taxon>
        <taxon>Tracheophyta</taxon>
        <taxon>Spermatophyta</taxon>
        <taxon>Magnoliopsida</taxon>
        <taxon>eudicotyledons</taxon>
        <taxon>Gunneridae</taxon>
        <taxon>Pentapetalae</taxon>
        <taxon>rosids</taxon>
        <taxon>fabids</taxon>
        <taxon>Fabales</taxon>
        <taxon>Fabaceae</taxon>
        <taxon>Papilionoideae</taxon>
        <taxon>50 kb inversion clade</taxon>
        <taxon>NPAAA clade</taxon>
        <taxon>indigoferoid/millettioid clade</taxon>
        <taxon>Phaseoleae</taxon>
        <taxon>Flemingia</taxon>
    </lineage>
</organism>
<keyword evidence="5" id="KW-1185">Reference proteome</keyword>
<reference evidence="4 5" key="1">
    <citation type="submission" date="2024-08" db="EMBL/GenBank/DDBJ databases">
        <title>Insights into the chromosomal genome structure of Flemingia macrophylla.</title>
        <authorList>
            <person name="Ding Y."/>
            <person name="Zhao Y."/>
            <person name="Bi W."/>
            <person name="Wu M."/>
            <person name="Zhao G."/>
            <person name="Gong Y."/>
            <person name="Li W."/>
            <person name="Zhang P."/>
        </authorList>
    </citation>
    <scope>NUCLEOTIDE SEQUENCE [LARGE SCALE GENOMIC DNA]</scope>
    <source>
        <strain evidence="4">DYQJB</strain>
        <tissue evidence="4">Leaf</tissue>
    </source>
</reference>
<feature type="transmembrane region" description="Helical" evidence="2">
    <location>
        <begin position="54"/>
        <end position="74"/>
    </location>
</feature>
<evidence type="ECO:0000256" key="2">
    <source>
        <dbReference type="SAM" id="Phobius"/>
    </source>
</evidence>
<keyword evidence="2" id="KW-0812">Transmembrane</keyword>
<keyword evidence="2" id="KW-0472">Membrane</keyword>
<dbReference type="EMBL" id="JBGMDY010000002">
    <property type="protein sequence ID" value="KAL2344050.1"/>
    <property type="molecule type" value="Genomic_DNA"/>
</dbReference>
<feature type="region of interest" description="Disordered" evidence="1">
    <location>
        <begin position="78"/>
        <end position="102"/>
    </location>
</feature>
<dbReference type="InterPro" id="IPR006852">
    <property type="entry name" value="TOD1_MUCI70"/>
</dbReference>
<gene>
    <name evidence="4" type="ORF">Fmac_005335</name>
</gene>
<protein>
    <recommendedName>
        <fullName evidence="3">TOD1/MUCI70 glycosyltransferase-like domain-containing protein</fullName>
    </recommendedName>
</protein>
<dbReference type="AlphaFoldDB" id="A0ABD1N7K4"/>
<dbReference type="InterPro" id="IPR048354">
    <property type="entry name" value="TOD1_MUCI70_glycTrfase_dom"/>
</dbReference>
<dbReference type="PANTHER" id="PTHR12956">
    <property type="entry name" value="ALKALINE CERAMIDASE-RELATED"/>
    <property type="match status" value="1"/>
</dbReference>
<proteinExistence type="predicted"/>
<comment type="caution">
    <text evidence="4">The sequence shown here is derived from an EMBL/GenBank/DDBJ whole genome shotgun (WGS) entry which is preliminary data.</text>
</comment>